<accession>A0A4R4ENL6</accession>
<dbReference type="Pfam" id="PF02021">
    <property type="entry name" value="UPF0102"/>
    <property type="match status" value="1"/>
</dbReference>
<dbReference type="PANTHER" id="PTHR34039">
    <property type="entry name" value="UPF0102 PROTEIN YRAN"/>
    <property type="match status" value="1"/>
</dbReference>
<dbReference type="EMBL" id="SKFG01000002">
    <property type="protein sequence ID" value="TCZ79948.1"/>
    <property type="molecule type" value="Genomic_DNA"/>
</dbReference>
<comment type="caution">
    <text evidence="3">The sequence shown here is derived from an EMBL/GenBank/DDBJ whole genome shotgun (WGS) entry which is preliminary data.</text>
</comment>
<comment type="similarity">
    <text evidence="1 2">Belongs to the UPF0102 family.</text>
</comment>
<gene>
    <name evidence="3" type="ORF">E0485_03540</name>
</gene>
<reference evidence="3 4" key="1">
    <citation type="submission" date="2019-03" db="EMBL/GenBank/DDBJ databases">
        <authorList>
            <person name="Kim M.K.M."/>
        </authorList>
    </citation>
    <scope>NUCLEOTIDE SEQUENCE [LARGE SCALE GENOMIC DNA]</scope>
    <source>
        <strain evidence="3 4">18JY21-1</strain>
    </source>
</reference>
<dbReference type="NCBIfam" id="NF009154">
    <property type="entry name" value="PRK12497.3-3"/>
    <property type="match status" value="1"/>
</dbReference>
<sequence>MDEQKRTDQRKATGRLGEELAAVQLEAQGYRIIARNWRCRTGELDIVAEYNNVIAIIEVRTRKASGRFGLAKESIDYRKQKQVRETAQVYIHQHKQYHHSIRFDVMSVELTKANELIQIEHIISAF</sequence>
<name>A0A4R4ENL6_9BACL</name>
<protein>
    <recommendedName>
        <fullName evidence="2">UPF0102 protein E0485_03540</fullName>
    </recommendedName>
</protein>
<dbReference type="GO" id="GO:0003676">
    <property type="term" value="F:nucleic acid binding"/>
    <property type="evidence" value="ECO:0007669"/>
    <property type="project" value="InterPro"/>
</dbReference>
<dbReference type="HAMAP" id="MF_00048">
    <property type="entry name" value="UPF0102"/>
    <property type="match status" value="1"/>
</dbReference>
<dbReference type="RefSeq" id="WP_132416594.1">
    <property type="nucleotide sequence ID" value="NZ_SKFG01000002.1"/>
</dbReference>
<dbReference type="NCBIfam" id="TIGR00252">
    <property type="entry name" value="YraN family protein"/>
    <property type="match status" value="1"/>
</dbReference>
<dbReference type="PANTHER" id="PTHR34039:SF1">
    <property type="entry name" value="UPF0102 PROTEIN YRAN"/>
    <property type="match status" value="1"/>
</dbReference>
<dbReference type="AlphaFoldDB" id="A0A4R4ENL6"/>
<dbReference type="InterPro" id="IPR011856">
    <property type="entry name" value="tRNA_endonuc-like_dom_sf"/>
</dbReference>
<proteinExistence type="inferred from homology"/>
<evidence type="ECO:0000256" key="2">
    <source>
        <dbReference type="HAMAP-Rule" id="MF_00048"/>
    </source>
</evidence>
<keyword evidence="4" id="KW-1185">Reference proteome</keyword>
<organism evidence="3 4">
    <name type="scientific">Paenibacillus albiflavus</name>
    <dbReference type="NCBI Taxonomy" id="2545760"/>
    <lineage>
        <taxon>Bacteria</taxon>
        <taxon>Bacillati</taxon>
        <taxon>Bacillota</taxon>
        <taxon>Bacilli</taxon>
        <taxon>Bacillales</taxon>
        <taxon>Paenibacillaceae</taxon>
        <taxon>Paenibacillus</taxon>
    </lineage>
</organism>
<dbReference type="SUPFAM" id="SSF52980">
    <property type="entry name" value="Restriction endonuclease-like"/>
    <property type="match status" value="1"/>
</dbReference>
<dbReference type="InterPro" id="IPR003509">
    <property type="entry name" value="UPF0102_YraN-like"/>
</dbReference>
<dbReference type="Proteomes" id="UP000295418">
    <property type="component" value="Unassembled WGS sequence"/>
</dbReference>
<dbReference type="InterPro" id="IPR011335">
    <property type="entry name" value="Restrct_endonuc-II-like"/>
</dbReference>
<evidence type="ECO:0000313" key="4">
    <source>
        <dbReference type="Proteomes" id="UP000295418"/>
    </source>
</evidence>
<dbReference type="NCBIfam" id="NF009150">
    <property type="entry name" value="PRK12497.1-3"/>
    <property type="match status" value="1"/>
</dbReference>
<dbReference type="OrthoDB" id="9802516at2"/>
<evidence type="ECO:0000256" key="1">
    <source>
        <dbReference type="ARBA" id="ARBA00006738"/>
    </source>
</evidence>
<evidence type="ECO:0000313" key="3">
    <source>
        <dbReference type="EMBL" id="TCZ79948.1"/>
    </source>
</evidence>
<dbReference type="Gene3D" id="3.40.1350.10">
    <property type="match status" value="1"/>
</dbReference>
<dbReference type="CDD" id="cd20736">
    <property type="entry name" value="PoNe_Nuclease"/>
    <property type="match status" value="1"/>
</dbReference>